<protein>
    <submittedName>
        <fullName evidence="1">Uncharacterized protein</fullName>
    </submittedName>
</protein>
<reference evidence="1 2" key="1">
    <citation type="submission" date="2017-04" db="EMBL/GenBank/DDBJ databases">
        <title>Shigella flexneri 2a str. 301 Sequencing.</title>
        <authorList>
            <person name="Zhu Z."/>
        </authorList>
    </citation>
    <scope>NUCLEOTIDE SEQUENCE [LARGE SCALE GENOMIC DNA]</scope>
    <source>
        <strain evidence="1 2">301</strain>
    </source>
</reference>
<organism evidence="1 2">
    <name type="scientific">Shigella flexneri 2a str. 301</name>
    <dbReference type="NCBI Taxonomy" id="198214"/>
    <lineage>
        <taxon>Bacteria</taxon>
        <taxon>Pseudomonadati</taxon>
        <taxon>Pseudomonadota</taxon>
        <taxon>Gammaproteobacteria</taxon>
        <taxon>Enterobacterales</taxon>
        <taxon>Enterobacteriaceae</taxon>
        <taxon>Shigella</taxon>
    </lineage>
</organism>
<proteinExistence type="predicted"/>
<name>A0AB36PE52_SHIFL</name>
<comment type="caution">
    <text evidence="1">The sequence shown here is derived from an EMBL/GenBank/DDBJ whole genome shotgun (WGS) entry which is preliminary data.</text>
</comment>
<dbReference type="EMBL" id="NEDR01000001">
    <property type="protein sequence ID" value="OXB28038.1"/>
    <property type="molecule type" value="Genomic_DNA"/>
</dbReference>
<sequence length="40" mass="4291">MHENAARACWQGRQSYPNCKIWYRAPSVFSAGAAGASCSG</sequence>
<gene>
    <name evidence="1" type="ORF">SF301_0181</name>
</gene>
<evidence type="ECO:0000313" key="1">
    <source>
        <dbReference type="EMBL" id="OXB28038.1"/>
    </source>
</evidence>
<accession>A0AB36PE52</accession>
<dbReference type="Proteomes" id="UP000198358">
    <property type="component" value="Unassembled WGS sequence"/>
</dbReference>
<evidence type="ECO:0000313" key="2">
    <source>
        <dbReference type="Proteomes" id="UP000198358"/>
    </source>
</evidence>
<dbReference type="AlphaFoldDB" id="A0AB36PE52"/>